<evidence type="ECO:0000256" key="5">
    <source>
        <dbReference type="ARBA" id="ARBA00022679"/>
    </source>
</evidence>
<comment type="caution">
    <text evidence="20">The sequence shown here is derived from an EMBL/GenBank/DDBJ whole genome shotgun (WGS) entry which is preliminary data.</text>
</comment>
<sequence>MRHLIKKHTISFKHAFDGVIWSFKTQPNFRIHLLLSLVAIFLSFYLQLETFEWLIILMLIFIGLVIEMINTAIEATTDAIDRNLRQDIAIAKDVAAGAMLTYAIGAIVIASCIFFPKF</sequence>
<feature type="active site" description="Proton acceptor" evidence="15">
    <location>
        <position position="67"/>
    </location>
</feature>
<keyword evidence="3" id="KW-1003">Cell membrane</keyword>
<dbReference type="GO" id="GO:0016301">
    <property type="term" value="F:kinase activity"/>
    <property type="evidence" value="ECO:0007669"/>
    <property type="project" value="UniProtKB-KW"/>
</dbReference>
<dbReference type="Proteomes" id="UP000177418">
    <property type="component" value="Unassembled WGS sequence"/>
</dbReference>
<feature type="transmembrane region" description="Helical" evidence="19">
    <location>
        <begin position="54"/>
        <end position="73"/>
    </location>
</feature>
<keyword evidence="18" id="KW-0460">Magnesium</keyword>
<evidence type="ECO:0000256" key="12">
    <source>
        <dbReference type="ARBA" id="ARBA00023136"/>
    </source>
</evidence>
<evidence type="ECO:0008006" key="22">
    <source>
        <dbReference type="Google" id="ProtNLM"/>
    </source>
</evidence>
<keyword evidence="14" id="KW-1208">Phospholipid metabolism</keyword>
<keyword evidence="4" id="KW-0444">Lipid biosynthesis</keyword>
<feature type="binding site" evidence="16">
    <location>
        <position position="67"/>
    </location>
    <ligand>
        <name>substrate</name>
    </ligand>
</feature>
<evidence type="ECO:0000256" key="19">
    <source>
        <dbReference type="SAM" id="Phobius"/>
    </source>
</evidence>
<comment type="subcellular location">
    <subcellularLocation>
        <location evidence="1">Cell membrane</location>
        <topology evidence="1">Multi-pass membrane protein</topology>
    </subcellularLocation>
</comment>
<evidence type="ECO:0000256" key="3">
    <source>
        <dbReference type="ARBA" id="ARBA00022475"/>
    </source>
</evidence>
<evidence type="ECO:0000256" key="8">
    <source>
        <dbReference type="ARBA" id="ARBA00022777"/>
    </source>
</evidence>
<keyword evidence="6 19" id="KW-0812">Transmembrane</keyword>
<evidence type="ECO:0000256" key="17">
    <source>
        <dbReference type="PIRSR" id="PIRSR600829-3"/>
    </source>
</evidence>
<feature type="transmembrane region" description="Helical" evidence="19">
    <location>
        <begin position="31"/>
        <end position="48"/>
    </location>
</feature>
<evidence type="ECO:0000256" key="2">
    <source>
        <dbReference type="ARBA" id="ARBA00005967"/>
    </source>
</evidence>
<dbReference type="PANTHER" id="PTHR34299:SF1">
    <property type="entry name" value="DIACYLGLYCEROL KINASE"/>
    <property type="match status" value="1"/>
</dbReference>
<keyword evidence="10 19" id="KW-1133">Transmembrane helix</keyword>
<protein>
    <recommendedName>
        <fullName evidence="22">Diacylglycerol kinase</fullName>
    </recommendedName>
</protein>
<accession>A0A1F7JG42</accession>
<evidence type="ECO:0000256" key="10">
    <source>
        <dbReference type="ARBA" id="ARBA00022989"/>
    </source>
</evidence>
<keyword evidence="12 19" id="KW-0472">Membrane</keyword>
<evidence type="ECO:0000313" key="20">
    <source>
        <dbReference type="EMBL" id="OGK54601.1"/>
    </source>
</evidence>
<keyword evidence="18" id="KW-0479">Metal-binding</keyword>
<comment type="similarity">
    <text evidence="2">Belongs to the bacterial diacylglycerol kinase family.</text>
</comment>
<evidence type="ECO:0000256" key="1">
    <source>
        <dbReference type="ARBA" id="ARBA00004651"/>
    </source>
</evidence>
<proteinExistence type="inferred from homology"/>
<evidence type="ECO:0000256" key="7">
    <source>
        <dbReference type="ARBA" id="ARBA00022741"/>
    </source>
</evidence>
<evidence type="ECO:0000256" key="13">
    <source>
        <dbReference type="ARBA" id="ARBA00023209"/>
    </source>
</evidence>
<evidence type="ECO:0000256" key="18">
    <source>
        <dbReference type="PIRSR" id="PIRSR600829-4"/>
    </source>
</evidence>
<evidence type="ECO:0000256" key="9">
    <source>
        <dbReference type="ARBA" id="ARBA00022840"/>
    </source>
</evidence>
<dbReference type="PANTHER" id="PTHR34299">
    <property type="entry name" value="DIACYLGLYCEROL KINASE"/>
    <property type="match status" value="1"/>
</dbReference>
<feature type="binding site" evidence="17">
    <location>
        <position position="74"/>
    </location>
    <ligand>
        <name>ATP</name>
        <dbReference type="ChEBI" id="CHEBI:30616"/>
    </ligand>
</feature>
<dbReference type="Pfam" id="PF01219">
    <property type="entry name" value="DAGK_prokar"/>
    <property type="match status" value="1"/>
</dbReference>
<feature type="binding site" evidence="18">
    <location>
        <position position="74"/>
    </location>
    <ligand>
        <name>a divalent metal cation</name>
        <dbReference type="ChEBI" id="CHEBI:60240"/>
    </ligand>
</feature>
<evidence type="ECO:0000256" key="6">
    <source>
        <dbReference type="ARBA" id="ARBA00022692"/>
    </source>
</evidence>
<dbReference type="GO" id="GO:0005886">
    <property type="term" value="C:plasma membrane"/>
    <property type="evidence" value="ECO:0007669"/>
    <property type="project" value="UniProtKB-SubCell"/>
</dbReference>
<evidence type="ECO:0000256" key="14">
    <source>
        <dbReference type="ARBA" id="ARBA00023264"/>
    </source>
</evidence>
<dbReference type="GO" id="GO:0046872">
    <property type="term" value="F:metal ion binding"/>
    <property type="evidence" value="ECO:0007669"/>
    <property type="project" value="UniProtKB-KW"/>
</dbReference>
<comment type="cofactor">
    <cofactor evidence="18">
        <name>Mg(2+)</name>
        <dbReference type="ChEBI" id="CHEBI:18420"/>
    </cofactor>
    <text evidence="18">Mn(2+), Zn(2+), Cd(2+) and Co(2+) support activity to lesser extents.</text>
</comment>
<keyword evidence="7 17" id="KW-0547">Nucleotide-binding</keyword>
<keyword evidence="11" id="KW-0443">Lipid metabolism</keyword>
<evidence type="ECO:0000256" key="4">
    <source>
        <dbReference type="ARBA" id="ARBA00022516"/>
    </source>
</evidence>
<evidence type="ECO:0000313" key="21">
    <source>
        <dbReference type="Proteomes" id="UP000177418"/>
    </source>
</evidence>
<keyword evidence="8" id="KW-0418">Kinase</keyword>
<gene>
    <name evidence="20" type="ORF">A3H78_01810</name>
</gene>
<evidence type="ECO:0000256" key="15">
    <source>
        <dbReference type="PIRSR" id="PIRSR600829-1"/>
    </source>
</evidence>
<reference evidence="20 21" key="1">
    <citation type="journal article" date="2016" name="Nat. Commun.">
        <title>Thousands of microbial genomes shed light on interconnected biogeochemical processes in an aquifer system.</title>
        <authorList>
            <person name="Anantharaman K."/>
            <person name="Brown C.T."/>
            <person name="Hug L.A."/>
            <person name="Sharon I."/>
            <person name="Castelle C.J."/>
            <person name="Probst A.J."/>
            <person name="Thomas B.C."/>
            <person name="Singh A."/>
            <person name="Wilkins M.J."/>
            <person name="Karaoz U."/>
            <person name="Brodie E.L."/>
            <person name="Williams K.H."/>
            <person name="Hubbard S.S."/>
            <person name="Banfield J.F."/>
        </authorList>
    </citation>
    <scope>NUCLEOTIDE SEQUENCE [LARGE SCALE GENOMIC DNA]</scope>
</reference>
<keyword evidence="13" id="KW-0594">Phospholipid biosynthesis</keyword>
<dbReference type="InterPro" id="IPR036945">
    <property type="entry name" value="DAGK_sf"/>
</dbReference>
<evidence type="ECO:0000256" key="16">
    <source>
        <dbReference type="PIRSR" id="PIRSR600829-2"/>
    </source>
</evidence>
<dbReference type="Gene3D" id="1.10.287.3610">
    <property type="match status" value="1"/>
</dbReference>
<keyword evidence="9 17" id="KW-0067">ATP-binding</keyword>
<feature type="binding site" evidence="17">
    <location>
        <begin position="92"/>
        <end position="93"/>
    </location>
    <ligand>
        <name>ATP</name>
        <dbReference type="ChEBI" id="CHEBI:30616"/>
    </ligand>
</feature>
<keyword evidence="5" id="KW-0808">Transferase</keyword>
<evidence type="ECO:0000256" key="11">
    <source>
        <dbReference type="ARBA" id="ARBA00023098"/>
    </source>
</evidence>
<organism evidence="20 21">
    <name type="scientific">Candidatus Roizmanbacteria bacterium RIFCSPLOWO2_02_FULL_36_11</name>
    <dbReference type="NCBI Taxonomy" id="1802071"/>
    <lineage>
        <taxon>Bacteria</taxon>
        <taxon>Candidatus Roizmaniibacteriota</taxon>
    </lineage>
</organism>
<dbReference type="InterPro" id="IPR033717">
    <property type="entry name" value="UDPK"/>
</dbReference>
<dbReference type="CDD" id="cd14265">
    <property type="entry name" value="UDPK_IM_like"/>
    <property type="match status" value="1"/>
</dbReference>
<dbReference type="AlphaFoldDB" id="A0A1F7JG42"/>
<name>A0A1F7JG42_9BACT</name>
<dbReference type="InterPro" id="IPR000829">
    <property type="entry name" value="DAGK"/>
</dbReference>
<dbReference type="EMBL" id="MGAV01000014">
    <property type="protein sequence ID" value="OGK54601.1"/>
    <property type="molecule type" value="Genomic_DNA"/>
</dbReference>
<dbReference type="GO" id="GO:0005524">
    <property type="term" value="F:ATP binding"/>
    <property type="evidence" value="ECO:0007669"/>
    <property type="project" value="UniProtKB-KW"/>
</dbReference>
<feature type="transmembrane region" description="Helical" evidence="19">
    <location>
        <begin position="94"/>
        <end position="116"/>
    </location>
</feature>
<dbReference type="GO" id="GO:0008654">
    <property type="term" value="P:phospholipid biosynthetic process"/>
    <property type="evidence" value="ECO:0007669"/>
    <property type="project" value="UniProtKB-KW"/>
</dbReference>